<dbReference type="InterPro" id="IPR018466">
    <property type="entry name" value="Kre9/Knh1-like_N"/>
</dbReference>
<gene>
    <name evidence="3" type="ORF">B0T10DRAFT_591574</name>
</gene>
<dbReference type="PANTHER" id="PTHR40633:SF1">
    <property type="entry name" value="GPI ANCHORED SERINE-THREONINE RICH PROTEIN (AFU_ORTHOLOGUE AFUA_1G03630)"/>
    <property type="match status" value="1"/>
</dbReference>
<dbReference type="OrthoDB" id="2260257at2759"/>
<reference evidence="3 4" key="1">
    <citation type="journal article" date="2021" name="Nat. Commun.">
        <title>Genetic determinants of endophytism in the Arabidopsis root mycobiome.</title>
        <authorList>
            <person name="Mesny F."/>
            <person name="Miyauchi S."/>
            <person name="Thiergart T."/>
            <person name="Pickel B."/>
            <person name="Atanasova L."/>
            <person name="Karlsson M."/>
            <person name="Huettel B."/>
            <person name="Barry K.W."/>
            <person name="Haridas S."/>
            <person name="Chen C."/>
            <person name="Bauer D."/>
            <person name="Andreopoulos W."/>
            <person name="Pangilinan J."/>
            <person name="LaButti K."/>
            <person name="Riley R."/>
            <person name="Lipzen A."/>
            <person name="Clum A."/>
            <person name="Drula E."/>
            <person name="Henrissat B."/>
            <person name="Kohler A."/>
            <person name="Grigoriev I.V."/>
            <person name="Martin F.M."/>
            <person name="Hacquard S."/>
        </authorList>
    </citation>
    <scope>NUCLEOTIDE SEQUENCE [LARGE SCALE GENOMIC DNA]</scope>
    <source>
        <strain evidence="3 4">MPI-CAGE-CH-0241</strain>
    </source>
</reference>
<organism evidence="3 4">
    <name type="scientific">Thelonectria olida</name>
    <dbReference type="NCBI Taxonomy" id="1576542"/>
    <lineage>
        <taxon>Eukaryota</taxon>
        <taxon>Fungi</taxon>
        <taxon>Dikarya</taxon>
        <taxon>Ascomycota</taxon>
        <taxon>Pezizomycotina</taxon>
        <taxon>Sordariomycetes</taxon>
        <taxon>Hypocreomycetidae</taxon>
        <taxon>Hypocreales</taxon>
        <taxon>Nectriaceae</taxon>
        <taxon>Thelonectria</taxon>
    </lineage>
</organism>
<dbReference type="PANTHER" id="PTHR40633">
    <property type="entry name" value="MATRIX PROTEIN, PUTATIVE (AFU_ORTHOLOGUE AFUA_8G05410)-RELATED"/>
    <property type="match status" value="1"/>
</dbReference>
<evidence type="ECO:0000313" key="4">
    <source>
        <dbReference type="Proteomes" id="UP000777438"/>
    </source>
</evidence>
<evidence type="ECO:0000256" key="1">
    <source>
        <dbReference type="ARBA" id="ARBA00022729"/>
    </source>
</evidence>
<evidence type="ECO:0000313" key="3">
    <source>
        <dbReference type="EMBL" id="KAH6892863.1"/>
    </source>
</evidence>
<keyword evidence="1" id="KW-0732">Signal</keyword>
<proteinExistence type="predicted"/>
<dbReference type="Proteomes" id="UP000777438">
    <property type="component" value="Unassembled WGS sequence"/>
</dbReference>
<protein>
    <submittedName>
        <fullName evidence="3">Ser-Thr-rich glycosyl-phosphatidyl-inositol-anchored membrane family-domain-containing protein</fullName>
    </submittedName>
</protein>
<evidence type="ECO:0000259" key="2">
    <source>
        <dbReference type="Pfam" id="PF10342"/>
    </source>
</evidence>
<feature type="domain" description="Yeast cell wall synthesis Kre9/Knh1-like N-terminal" evidence="2">
    <location>
        <begin position="30"/>
        <end position="122"/>
    </location>
</feature>
<dbReference type="InterPro" id="IPR052982">
    <property type="entry name" value="SRP1/TIP1-like"/>
</dbReference>
<accession>A0A9P8WAZ0</accession>
<dbReference type="Pfam" id="PF10342">
    <property type="entry name" value="Kre9_KNH"/>
    <property type="match status" value="1"/>
</dbReference>
<name>A0A9P8WAZ0_9HYPO</name>
<dbReference type="AlphaFoldDB" id="A0A9P8WAZ0"/>
<comment type="caution">
    <text evidence="3">The sequence shown here is derived from an EMBL/GenBank/DDBJ whole genome shotgun (WGS) entry which is preliminary data.</text>
</comment>
<keyword evidence="4" id="KW-1185">Reference proteome</keyword>
<sequence length="152" mass="15883">MQVKISATAVLTDVASTIAQTTGFDSICAPDAWETIPAGKTFKVEWQVPAAYKGKFVSLSLIGGKTQGTQIPLLDIASSISHDAGEYDWAVPADLGDANVYGLVIKLSDDASIFQYSNPFKVDGPAADTASQVVVDATATALCDIKTARAVN</sequence>
<dbReference type="EMBL" id="JAGPYM010000006">
    <property type="protein sequence ID" value="KAH6892863.1"/>
    <property type="molecule type" value="Genomic_DNA"/>
</dbReference>